<gene>
    <name evidence="1" type="ORF">P7K49_011091</name>
</gene>
<reference evidence="1 2" key="1">
    <citation type="submission" date="2023-05" db="EMBL/GenBank/DDBJ databases">
        <title>B98-5 Cell Line De Novo Hybrid Assembly: An Optical Mapping Approach.</title>
        <authorList>
            <person name="Kananen K."/>
            <person name="Auerbach J.A."/>
            <person name="Kautto E."/>
            <person name="Blachly J.S."/>
        </authorList>
    </citation>
    <scope>NUCLEOTIDE SEQUENCE [LARGE SCALE GENOMIC DNA]</scope>
    <source>
        <strain evidence="1">B95-8</strain>
        <tissue evidence="1">Cell line</tissue>
    </source>
</reference>
<accession>A0ABQ9VQF5</accession>
<dbReference type="Proteomes" id="UP001266305">
    <property type="component" value="Unassembled WGS sequence"/>
</dbReference>
<evidence type="ECO:0000313" key="2">
    <source>
        <dbReference type="Proteomes" id="UP001266305"/>
    </source>
</evidence>
<name>A0ABQ9VQF5_SAGOE</name>
<evidence type="ECO:0000313" key="1">
    <source>
        <dbReference type="EMBL" id="KAK2111345.1"/>
    </source>
</evidence>
<keyword evidence="2" id="KW-1185">Reference proteome</keyword>
<sequence>MEPAIACNQLVVRAGPQGGVLTGHWPLSSCFLSSTDNIHGNLGLTPAPADLMVASPGRASEHESQCGQTRGPLGIHMTFRFSRHYLVNGQLYYGLPLNLMKNIFMIWKEASGSQGGN</sequence>
<proteinExistence type="predicted"/>
<dbReference type="EMBL" id="JASSZA010000005">
    <property type="protein sequence ID" value="KAK2111345.1"/>
    <property type="molecule type" value="Genomic_DNA"/>
</dbReference>
<organism evidence="1 2">
    <name type="scientific">Saguinus oedipus</name>
    <name type="common">Cotton-top tamarin</name>
    <name type="synonym">Oedipomidas oedipus</name>
    <dbReference type="NCBI Taxonomy" id="9490"/>
    <lineage>
        <taxon>Eukaryota</taxon>
        <taxon>Metazoa</taxon>
        <taxon>Chordata</taxon>
        <taxon>Craniata</taxon>
        <taxon>Vertebrata</taxon>
        <taxon>Euteleostomi</taxon>
        <taxon>Mammalia</taxon>
        <taxon>Eutheria</taxon>
        <taxon>Euarchontoglires</taxon>
        <taxon>Primates</taxon>
        <taxon>Haplorrhini</taxon>
        <taxon>Platyrrhini</taxon>
        <taxon>Cebidae</taxon>
        <taxon>Callitrichinae</taxon>
        <taxon>Saguinus</taxon>
    </lineage>
</organism>
<comment type="caution">
    <text evidence="1">The sequence shown here is derived from an EMBL/GenBank/DDBJ whole genome shotgun (WGS) entry which is preliminary data.</text>
</comment>
<protein>
    <submittedName>
        <fullName evidence="1">Uncharacterized protein</fullName>
    </submittedName>
</protein>